<dbReference type="PANTHER" id="PTHR10555:SF170">
    <property type="entry name" value="FI18122P1"/>
    <property type="match status" value="1"/>
</dbReference>
<keyword evidence="3" id="KW-1185">Reference proteome</keyword>
<evidence type="ECO:0000313" key="3">
    <source>
        <dbReference type="Proteomes" id="UP000030693"/>
    </source>
</evidence>
<reference evidence="2" key="1">
    <citation type="submission" date="2013-04" db="EMBL/GenBank/DDBJ databases">
        <title>The Genome Sequence of Fonticula alba ATCC 38817.</title>
        <authorList>
            <consortium name="The Broad Institute Genomics Platform"/>
            <person name="Russ C."/>
            <person name="Cuomo C."/>
            <person name="Burger G."/>
            <person name="Gray M.W."/>
            <person name="Holland P.W.H."/>
            <person name="King N."/>
            <person name="Lang F.B.F."/>
            <person name="Roger A.J."/>
            <person name="Ruiz-Trillo I."/>
            <person name="Brown M."/>
            <person name="Walker B."/>
            <person name="Young S."/>
            <person name="Zeng Q."/>
            <person name="Gargeya S."/>
            <person name="Fitzgerald M."/>
            <person name="Haas B."/>
            <person name="Abouelleil A."/>
            <person name="Allen A.W."/>
            <person name="Alvarado L."/>
            <person name="Arachchi H.M."/>
            <person name="Berlin A.M."/>
            <person name="Chapman S.B."/>
            <person name="Gainer-Dewar J."/>
            <person name="Goldberg J."/>
            <person name="Griggs A."/>
            <person name="Gujja S."/>
            <person name="Hansen M."/>
            <person name="Howarth C."/>
            <person name="Imamovic A."/>
            <person name="Ireland A."/>
            <person name="Larimer J."/>
            <person name="McCowan C."/>
            <person name="Murphy C."/>
            <person name="Pearson M."/>
            <person name="Poon T.W."/>
            <person name="Priest M."/>
            <person name="Roberts A."/>
            <person name="Saif S."/>
            <person name="Shea T."/>
            <person name="Sisk P."/>
            <person name="Sykes S."/>
            <person name="Wortman J."/>
            <person name="Nusbaum C."/>
            <person name="Birren B."/>
        </authorList>
    </citation>
    <scope>NUCLEOTIDE SEQUENCE [LARGE SCALE GENOMIC DNA]</scope>
    <source>
        <strain evidence="2">ATCC 38817</strain>
    </source>
</reference>
<sequence length="378" mass="42151">MSAPPPLPPPGAPSFTQPLTPSSLADSEYLLKKSRQFQRFFERLGSKTDIASSPDMMEFMSFVEGGAPAAHLSDVFNNPELAANKAGSLSAKSLLDSAATLARVGGNTNNSTIRVHKLTYPIDEVDQPLFDTRRTFISNFERDHIAMIDKLAEQIRSNRAYFTSLKDLTAQMSTMSTELNDEASPGATIMDKHFATLSQSIDRSAERLEGIATRQITDEVSKLGETILDQRQLIHAVRALMNRRTAAIEKFDDRRKEADRLASNHAKLLRKHQTDSHPEVVRASQEIEAINEEKLKLLEDIATFEKCMTAEFQVLDAERASDYLASVAHFARTQLSYAEEIHSALAESLNDLRCAPPRVSANKSVFEMDHSGQFLQYF</sequence>
<dbReference type="EMBL" id="KB932204">
    <property type="protein sequence ID" value="KCV70416.1"/>
    <property type="molecule type" value="Genomic_DNA"/>
</dbReference>
<accession>A0A058Z8H9</accession>
<dbReference type="PANTHER" id="PTHR10555">
    <property type="entry name" value="SORTING NEXIN"/>
    <property type="match status" value="1"/>
</dbReference>
<gene>
    <name evidence="2" type="ORF">H696_02760</name>
</gene>
<name>A0A058Z8H9_FONAL</name>
<dbReference type="InterPro" id="IPR027267">
    <property type="entry name" value="AH/BAR_dom_sf"/>
</dbReference>
<evidence type="ECO:0000259" key="1">
    <source>
        <dbReference type="Pfam" id="PF09325"/>
    </source>
</evidence>
<protein>
    <recommendedName>
        <fullName evidence="1">Sorting nexin/Vps5-like C-terminal domain-containing protein</fullName>
    </recommendedName>
</protein>
<dbReference type="GO" id="GO:0005768">
    <property type="term" value="C:endosome"/>
    <property type="evidence" value="ECO:0007669"/>
    <property type="project" value="TreeGrafter"/>
</dbReference>
<dbReference type="AlphaFoldDB" id="A0A058Z8H9"/>
<dbReference type="Proteomes" id="UP000030693">
    <property type="component" value="Unassembled WGS sequence"/>
</dbReference>
<dbReference type="Gene3D" id="1.20.1270.60">
    <property type="entry name" value="Arfaptin homology (AH) domain/BAR domain"/>
    <property type="match status" value="1"/>
</dbReference>
<proteinExistence type="predicted"/>
<dbReference type="STRING" id="691883.A0A058Z8H9"/>
<dbReference type="RefSeq" id="XP_009494932.1">
    <property type="nucleotide sequence ID" value="XM_009496657.1"/>
</dbReference>
<dbReference type="GO" id="GO:0035091">
    <property type="term" value="F:phosphatidylinositol binding"/>
    <property type="evidence" value="ECO:0007669"/>
    <property type="project" value="TreeGrafter"/>
</dbReference>
<dbReference type="GeneID" id="20527485"/>
<dbReference type="InterPro" id="IPR015404">
    <property type="entry name" value="Vps5_C"/>
</dbReference>
<organism evidence="2">
    <name type="scientific">Fonticula alba</name>
    <name type="common">Slime mold</name>
    <dbReference type="NCBI Taxonomy" id="691883"/>
    <lineage>
        <taxon>Eukaryota</taxon>
        <taxon>Rotosphaerida</taxon>
        <taxon>Fonticulaceae</taxon>
        <taxon>Fonticula</taxon>
    </lineage>
</organism>
<evidence type="ECO:0000313" key="2">
    <source>
        <dbReference type="EMBL" id="KCV70416.1"/>
    </source>
</evidence>
<dbReference type="Pfam" id="PF09325">
    <property type="entry name" value="Vps5"/>
    <property type="match status" value="1"/>
</dbReference>
<feature type="domain" description="Sorting nexin/Vps5-like C-terminal" evidence="1">
    <location>
        <begin position="107"/>
        <end position="341"/>
    </location>
</feature>